<evidence type="ECO:0000256" key="9">
    <source>
        <dbReference type="SAM" id="SignalP"/>
    </source>
</evidence>
<keyword evidence="4 9" id="KW-0732">Signal</keyword>
<dbReference type="EMBL" id="JACHVB010000063">
    <property type="protein sequence ID" value="MBC2596183.1"/>
    <property type="molecule type" value="Genomic_DNA"/>
</dbReference>
<dbReference type="Pfam" id="PF07244">
    <property type="entry name" value="POTRA"/>
    <property type="match status" value="5"/>
</dbReference>
<reference evidence="11 12" key="1">
    <citation type="submission" date="2020-07" db="EMBL/GenBank/DDBJ databases">
        <authorList>
            <person name="Feng X."/>
        </authorList>
    </citation>
    <scope>NUCLEOTIDE SEQUENCE [LARGE SCALE GENOMIC DNA]</scope>
    <source>
        <strain evidence="11 12">JCM31066</strain>
    </source>
</reference>
<dbReference type="Gene3D" id="2.40.160.50">
    <property type="entry name" value="membrane protein fhac: a member of the omp85/tpsb transporter family"/>
    <property type="match status" value="1"/>
</dbReference>
<dbReference type="Gene3D" id="3.10.20.310">
    <property type="entry name" value="membrane protein fhac"/>
    <property type="match status" value="5"/>
</dbReference>
<feature type="domain" description="POTRA" evidence="10">
    <location>
        <begin position="288"/>
        <end position="366"/>
    </location>
</feature>
<gene>
    <name evidence="11" type="primary">bamA</name>
    <name evidence="11" type="ORF">H5P28_18090</name>
</gene>
<feature type="signal peptide" evidence="9">
    <location>
        <begin position="1"/>
        <end position="31"/>
    </location>
</feature>
<evidence type="ECO:0000256" key="3">
    <source>
        <dbReference type="ARBA" id="ARBA00022692"/>
    </source>
</evidence>
<dbReference type="Proteomes" id="UP000546464">
    <property type="component" value="Unassembled WGS sequence"/>
</dbReference>
<dbReference type="RefSeq" id="WP_185677100.1">
    <property type="nucleotide sequence ID" value="NZ_JACHVB010000063.1"/>
</dbReference>
<accession>A0A842HI29</accession>
<feature type="domain" description="POTRA" evidence="10">
    <location>
        <begin position="195"/>
        <end position="285"/>
    </location>
</feature>
<dbReference type="PANTHER" id="PTHR12815:SF47">
    <property type="entry name" value="TRANSLOCATION AND ASSEMBLY MODULE SUBUNIT TAMA"/>
    <property type="match status" value="1"/>
</dbReference>
<proteinExistence type="predicted"/>
<comment type="subcellular location">
    <subcellularLocation>
        <location evidence="1">Membrane</location>
    </subcellularLocation>
</comment>
<dbReference type="Pfam" id="PF01103">
    <property type="entry name" value="Omp85"/>
    <property type="match status" value="1"/>
</dbReference>
<dbReference type="PIRSF" id="PIRSF006076">
    <property type="entry name" value="OM_assembly_OMP85"/>
    <property type="match status" value="1"/>
</dbReference>
<feature type="chain" id="PRO_5032891885" description="Outer membrane protein assembly factor BamA" evidence="9">
    <location>
        <begin position="32"/>
        <end position="788"/>
    </location>
</feature>
<feature type="domain" description="POTRA" evidence="10">
    <location>
        <begin position="39"/>
        <end position="113"/>
    </location>
</feature>
<dbReference type="GO" id="GO:0071709">
    <property type="term" value="P:membrane assembly"/>
    <property type="evidence" value="ECO:0007669"/>
    <property type="project" value="InterPro"/>
</dbReference>
<evidence type="ECO:0000259" key="10">
    <source>
        <dbReference type="PROSITE" id="PS51779"/>
    </source>
</evidence>
<dbReference type="PANTHER" id="PTHR12815">
    <property type="entry name" value="SORTING AND ASSEMBLY MACHINERY SAMM50 PROTEIN FAMILY MEMBER"/>
    <property type="match status" value="1"/>
</dbReference>
<evidence type="ECO:0000256" key="1">
    <source>
        <dbReference type="ARBA" id="ARBA00004370"/>
    </source>
</evidence>
<dbReference type="NCBIfam" id="TIGR03303">
    <property type="entry name" value="OM_YaeT"/>
    <property type="match status" value="1"/>
</dbReference>
<sequence length="788" mass="90089">MKIHRDTLLRLRYFLVISLLISVFSPGPAFAQQAEESEAIVGEIEVIFEGVKTVSVENIMAHVRLRVGEPFSQNLVDQSIRALYQTGNFEFIEVRRQALPDGRLGVAFIVVPKYRVSQILFEGNNNEDDSDLQDEIETQVGLPLDEVQVKRDATTLYHYLQKRGYTNAKVSYEIERNEQLGTGVVVFEIDEGDRLEINNIEFTGNEHVESSDLRSQMETTEYIWLVSWIMGTGRLQEEIFQDDLEKLRTYYKDLGYLDVEIPESEVVLEYPDSGELNVVINVHEGRRYYIGDINVEGNKLFPSDELLRVMNLRTGDPFSPSRIDQNVEILKDYYGQVGYLDTFVRVERYPNIEGGTIDLKFIVTEGERFRVESINLQGNTKTRSRVIVRELALAPGDTFDLVRMKSSQARLENTRFFDEVRLSPEATNIPGRRNLRITVKEGQTGNLTFGAGFSSVESIVGFVELSQSNFDIFSPNNWFQGGGQKFRLRLSIGSQSNQILLAFEEPWLWERELAGGFELYRTESNYLATYYDELRMGAQFYLRKRLFELVEGKIFYQVEEVDIKNVDTTAPLVVQNEAGNRSVSKVGIEFLRDTRNNLVFPDRGSRLESLTEFAGGPLGGQTDYVRQVFSGAVWIKTFDWANQVISFRGRTGTVIPYDNNVVPFFDQFFLGGPYSLRGFQYRDVGPKQSDPTQPGYGDPVGGQTMAYASIEYTFQILEPLRFALFYDWGYVNSGDLNWDPNAYNDDYGFGIRLLLMGAPLNIDFGFPRKSDQFNNKGMQFNFSFGTVF</sequence>
<organism evidence="11 12">
    <name type="scientific">Ruficoccus amylovorans</name>
    <dbReference type="NCBI Taxonomy" id="1804625"/>
    <lineage>
        <taxon>Bacteria</taxon>
        <taxon>Pseudomonadati</taxon>
        <taxon>Verrucomicrobiota</taxon>
        <taxon>Opitutia</taxon>
        <taxon>Puniceicoccales</taxon>
        <taxon>Cerasicoccaceae</taxon>
        <taxon>Ruficoccus</taxon>
    </lineage>
</organism>
<evidence type="ECO:0000256" key="7">
    <source>
        <dbReference type="ARBA" id="ARBA00023237"/>
    </source>
</evidence>
<comment type="caution">
    <text evidence="11">The sequence shown here is derived from an EMBL/GenBank/DDBJ whole genome shotgun (WGS) entry which is preliminary data.</text>
</comment>
<dbReference type="InterPro" id="IPR023707">
    <property type="entry name" value="OM_assembly_BamA"/>
</dbReference>
<feature type="domain" description="POTRA" evidence="10">
    <location>
        <begin position="369"/>
        <end position="442"/>
    </location>
</feature>
<dbReference type="InterPro" id="IPR000184">
    <property type="entry name" value="Bac_surfAg_D15"/>
</dbReference>
<keyword evidence="12" id="KW-1185">Reference proteome</keyword>
<feature type="domain" description="POTRA" evidence="10">
    <location>
        <begin position="114"/>
        <end position="192"/>
    </location>
</feature>
<evidence type="ECO:0000256" key="8">
    <source>
        <dbReference type="NCBIfam" id="TIGR03303"/>
    </source>
</evidence>
<evidence type="ECO:0000256" key="6">
    <source>
        <dbReference type="ARBA" id="ARBA00023136"/>
    </source>
</evidence>
<name>A0A842HI29_9BACT</name>
<evidence type="ECO:0000256" key="5">
    <source>
        <dbReference type="ARBA" id="ARBA00022737"/>
    </source>
</evidence>
<dbReference type="InterPro" id="IPR010827">
    <property type="entry name" value="BamA/TamA_POTRA"/>
</dbReference>
<evidence type="ECO:0000256" key="2">
    <source>
        <dbReference type="ARBA" id="ARBA00022452"/>
    </source>
</evidence>
<keyword evidence="3" id="KW-0812">Transmembrane</keyword>
<dbReference type="GO" id="GO:0009279">
    <property type="term" value="C:cell outer membrane"/>
    <property type="evidence" value="ECO:0007669"/>
    <property type="project" value="UniProtKB-UniRule"/>
</dbReference>
<dbReference type="InterPro" id="IPR039910">
    <property type="entry name" value="D15-like"/>
</dbReference>
<keyword evidence="2" id="KW-1134">Transmembrane beta strand</keyword>
<protein>
    <recommendedName>
        <fullName evidence="8">Outer membrane protein assembly factor BamA</fullName>
    </recommendedName>
</protein>
<evidence type="ECO:0000313" key="11">
    <source>
        <dbReference type="EMBL" id="MBC2596183.1"/>
    </source>
</evidence>
<keyword evidence="5" id="KW-0677">Repeat</keyword>
<evidence type="ECO:0000313" key="12">
    <source>
        <dbReference type="Proteomes" id="UP000546464"/>
    </source>
</evidence>
<dbReference type="InterPro" id="IPR034746">
    <property type="entry name" value="POTRA"/>
</dbReference>
<keyword evidence="7" id="KW-0998">Cell outer membrane</keyword>
<dbReference type="PROSITE" id="PS51779">
    <property type="entry name" value="POTRA"/>
    <property type="match status" value="5"/>
</dbReference>
<keyword evidence="6" id="KW-0472">Membrane</keyword>
<dbReference type="AlphaFoldDB" id="A0A842HI29"/>
<evidence type="ECO:0000256" key="4">
    <source>
        <dbReference type="ARBA" id="ARBA00022729"/>
    </source>
</evidence>